<dbReference type="HOGENOM" id="CLU_1261480_0_0_1"/>
<reference evidence="1 2" key="2">
    <citation type="journal article" date="2012" name="PLoS Pathog.">
        <title>Diverse lifestyles and strategies of plant pathogenesis encoded in the genomes of eighteen Dothideomycetes fungi.</title>
        <authorList>
            <person name="Ohm R.A."/>
            <person name="Feau N."/>
            <person name="Henrissat B."/>
            <person name="Schoch C.L."/>
            <person name="Horwitz B.A."/>
            <person name="Barry K.W."/>
            <person name="Condon B.J."/>
            <person name="Copeland A.C."/>
            <person name="Dhillon B."/>
            <person name="Glaser F."/>
            <person name="Hesse C.N."/>
            <person name="Kosti I."/>
            <person name="LaButti K."/>
            <person name="Lindquist E.A."/>
            <person name="Lucas S."/>
            <person name="Salamov A.A."/>
            <person name="Bradshaw R.E."/>
            <person name="Ciuffetti L."/>
            <person name="Hamelin R.C."/>
            <person name="Kema G.H.J."/>
            <person name="Lawrence C."/>
            <person name="Scott J.A."/>
            <person name="Spatafora J.W."/>
            <person name="Turgeon B.G."/>
            <person name="de Wit P.J.G.M."/>
            <person name="Zhong S."/>
            <person name="Goodwin S.B."/>
            <person name="Grigoriev I.V."/>
        </authorList>
    </citation>
    <scope>NUCLEOTIDE SEQUENCE [LARGE SCALE GENOMIC DNA]</scope>
    <source>
        <strain evidence="2">NZE10 / CBS 128990</strain>
    </source>
</reference>
<accession>N1PS20</accession>
<dbReference type="AlphaFoldDB" id="N1PS20"/>
<evidence type="ECO:0000313" key="2">
    <source>
        <dbReference type="Proteomes" id="UP000016933"/>
    </source>
</evidence>
<dbReference type="EMBL" id="KB446538">
    <property type="protein sequence ID" value="EME45738.1"/>
    <property type="molecule type" value="Genomic_DNA"/>
</dbReference>
<evidence type="ECO:0000313" key="1">
    <source>
        <dbReference type="EMBL" id="EME45738.1"/>
    </source>
</evidence>
<protein>
    <submittedName>
        <fullName evidence="1">Uncharacterized protein</fullName>
    </submittedName>
</protein>
<gene>
    <name evidence="1" type="ORF">DOTSEDRAFT_34189</name>
</gene>
<dbReference type="OrthoDB" id="193467at2759"/>
<sequence length="219" mass="24097">MAQSACLCKCRAIGMGTENNIHPSHDVWLGLDVDMQTSSKTRVGPANDPPYVWPFPLTNKSLSGSGVFNSDPDIISFVPTNSISFRDYYWRYPLPGSATISQPNQANFPKVTLRPTKPAPPSPAAINFPPLYLPSPLPLKRPLSRPASLSSSSQNYHEDLANARFNSSTGKITAALHLRSVSVDRSSTTNIYTIFPLPERHPRLPLPVAWKDAEFRLGI</sequence>
<dbReference type="Proteomes" id="UP000016933">
    <property type="component" value="Unassembled WGS sequence"/>
</dbReference>
<keyword evidence="2" id="KW-1185">Reference proteome</keyword>
<organism evidence="1 2">
    <name type="scientific">Dothistroma septosporum (strain NZE10 / CBS 128990)</name>
    <name type="common">Red band needle blight fungus</name>
    <name type="synonym">Mycosphaerella pini</name>
    <dbReference type="NCBI Taxonomy" id="675120"/>
    <lineage>
        <taxon>Eukaryota</taxon>
        <taxon>Fungi</taxon>
        <taxon>Dikarya</taxon>
        <taxon>Ascomycota</taxon>
        <taxon>Pezizomycotina</taxon>
        <taxon>Dothideomycetes</taxon>
        <taxon>Dothideomycetidae</taxon>
        <taxon>Mycosphaerellales</taxon>
        <taxon>Mycosphaerellaceae</taxon>
        <taxon>Dothistroma</taxon>
    </lineage>
</organism>
<reference evidence="2" key="1">
    <citation type="journal article" date="2012" name="PLoS Genet.">
        <title>The genomes of the fungal plant pathogens Cladosporium fulvum and Dothistroma septosporum reveal adaptation to different hosts and lifestyles but also signatures of common ancestry.</title>
        <authorList>
            <person name="de Wit P.J.G.M."/>
            <person name="van der Burgt A."/>
            <person name="Oekmen B."/>
            <person name="Stergiopoulos I."/>
            <person name="Abd-Elsalam K.A."/>
            <person name="Aerts A.L."/>
            <person name="Bahkali A.H."/>
            <person name="Beenen H.G."/>
            <person name="Chettri P."/>
            <person name="Cox M.P."/>
            <person name="Datema E."/>
            <person name="de Vries R.P."/>
            <person name="Dhillon B."/>
            <person name="Ganley A.R."/>
            <person name="Griffiths S.A."/>
            <person name="Guo Y."/>
            <person name="Hamelin R.C."/>
            <person name="Henrissat B."/>
            <person name="Kabir M.S."/>
            <person name="Jashni M.K."/>
            <person name="Kema G."/>
            <person name="Klaubauf S."/>
            <person name="Lapidus A."/>
            <person name="Levasseur A."/>
            <person name="Lindquist E."/>
            <person name="Mehrabi R."/>
            <person name="Ohm R.A."/>
            <person name="Owen T.J."/>
            <person name="Salamov A."/>
            <person name="Schwelm A."/>
            <person name="Schijlen E."/>
            <person name="Sun H."/>
            <person name="van den Burg H.A."/>
            <person name="van Ham R.C.H.J."/>
            <person name="Zhang S."/>
            <person name="Goodwin S.B."/>
            <person name="Grigoriev I.V."/>
            <person name="Collemare J."/>
            <person name="Bradshaw R.E."/>
        </authorList>
    </citation>
    <scope>NUCLEOTIDE SEQUENCE [LARGE SCALE GENOMIC DNA]</scope>
    <source>
        <strain evidence="2">NZE10 / CBS 128990</strain>
    </source>
</reference>
<name>N1PS20_DOTSN</name>
<proteinExistence type="predicted"/>